<keyword evidence="2" id="KW-1185">Reference proteome</keyword>
<evidence type="ECO:0000313" key="1">
    <source>
        <dbReference type="EMBL" id="TDH60434.1"/>
    </source>
</evidence>
<dbReference type="OrthoDB" id="9803878at2"/>
<gene>
    <name evidence="1" type="ORF">E2C06_22110</name>
</gene>
<reference evidence="1 2" key="1">
    <citation type="journal article" date="2016" name="J. Microbiol.">
        <title>Dankookia rubra gen. nov., sp. nov., an alphaproteobacterium isolated from sediment of a shallow stream.</title>
        <authorList>
            <person name="Kim W.H."/>
            <person name="Kim D.H."/>
            <person name="Kang K."/>
            <person name="Ahn T.Y."/>
        </authorList>
    </citation>
    <scope>NUCLEOTIDE SEQUENCE [LARGE SCALE GENOMIC DNA]</scope>
    <source>
        <strain evidence="1 2">JCM30602</strain>
    </source>
</reference>
<accession>A0A4R5QBI2</accession>
<dbReference type="EMBL" id="SMSJ01000038">
    <property type="protein sequence ID" value="TDH60434.1"/>
    <property type="molecule type" value="Genomic_DNA"/>
</dbReference>
<sequence>MRRVRNTGDLRWQGGLVFVGTALAGEPLGLVELPGSDWLVRFMAIHLGVIGRRSGDFSPMRQPGRAAAWGWNTTR</sequence>
<name>A0A4R5QBI2_9PROT</name>
<dbReference type="Proteomes" id="UP000295096">
    <property type="component" value="Unassembled WGS sequence"/>
</dbReference>
<organism evidence="1 2">
    <name type="scientific">Dankookia rubra</name>
    <dbReference type="NCBI Taxonomy" id="1442381"/>
    <lineage>
        <taxon>Bacteria</taxon>
        <taxon>Pseudomonadati</taxon>
        <taxon>Pseudomonadota</taxon>
        <taxon>Alphaproteobacteria</taxon>
        <taxon>Acetobacterales</taxon>
        <taxon>Roseomonadaceae</taxon>
        <taxon>Dankookia</taxon>
    </lineage>
</organism>
<proteinExistence type="predicted"/>
<dbReference type="RefSeq" id="WP_133290779.1">
    <property type="nucleotide sequence ID" value="NZ_SMSJ01000038.1"/>
</dbReference>
<protein>
    <submittedName>
        <fullName evidence="1">Uncharacterized protein</fullName>
    </submittedName>
</protein>
<comment type="caution">
    <text evidence="1">The sequence shown here is derived from an EMBL/GenBank/DDBJ whole genome shotgun (WGS) entry which is preliminary data.</text>
</comment>
<evidence type="ECO:0000313" key="2">
    <source>
        <dbReference type="Proteomes" id="UP000295096"/>
    </source>
</evidence>
<dbReference type="AlphaFoldDB" id="A0A4R5QBI2"/>